<comment type="similarity">
    <text evidence="1 5">Belongs to the Fmt family.</text>
</comment>
<dbReference type="InterPro" id="IPR011034">
    <property type="entry name" value="Formyl_transferase-like_C_sf"/>
</dbReference>
<evidence type="ECO:0000256" key="3">
    <source>
        <dbReference type="ARBA" id="ARBA00022679"/>
    </source>
</evidence>
<dbReference type="PANTHER" id="PTHR11138:SF5">
    <property type="entry name" value="METHIONYL-TRNA FORMYLTRANSFERASE, MITOCHONDRIAL"/>
    <property type="match status" value="1"/>
</dbReference>
<evidence type="ECO:0000256" key="5">
    <source>
        <dbReference type="HAMAP-Rule" id="MF_00182"/>
    </source>
</evidence>
<evidence type="ECO:0000259" key="7">
    <source>
        <dbReference type="Pfam" id="PF02911"/>
    </source>
</evidence>
<feature type="binding site" evidence="5">
    <location>
        <begin position="110"/>
        <end position="113"/>
    </location>
    <ligand>
        <name>(6S)-5,6,7,8-tetrahydrofolate</name>
        <dbReference type="ChEBI" id="CHEBI:57453"/>
    </ligand>
</feature>
<dbReference type="InterPro" id="IPR041711">
    <property type="entry name" value="Met-tRNA-FMT_N"/>
</dbReference>
<dbReference type="CDD" id="cd08704">
    <property type="entry name" value="Met_tRNA_FMT_C"/>
    <property type="match status" value="1"/>
</dbReference>
<evidence type="ECO:0000256" key="1">
    <source>
        <dbReference type="ARBA" id="ARBA00010699"/>
    </source>
</evidence>
<dbReference type="NCBIfam" id="TIGR00460">
    <property type="entry name" value="fmt"/>
    <property type="match status" value="1"/>
</dbReference>
<dbReference type="SUPFAM" id="SSF50486">
    <property type="entry name" value="FMT C-terminal domain-like"/>
    <property type="match status" value="1"/>
</dbReference>
<keyword evidence="4 5" id="KW-0648">Protein biosynthesis</keyword>
<comment type="function">
    <text evidence="5">Attaches a formyl group to the free amino group of methionyl-tRNA(fMet). The formyl group appears to play a dual role in the initiator identity of N-formylmethionyl-tRNA by promoting its recognition by IF2 and preventing the misappropriation of this tRNA by the elongation apparatus.</text>
</comment>
<name>A0ABU0E7P6_9FIRM</name>
<dbReference type="InterPro" id="IPR044135">
    <property type="entry name" value="Met-tRNA-FMT_C"/>
</dbReference>
<gene>
    <name evidence="5" type="primary">fmt</name>
    <name evidence="8" type="ORF">J2S15_003651</name>
</gene>
<organism evidence="8 9">
    <name type="scientific">Breznakia pachnodae</name>
    <dbReference type="NCBI Taxonomy" id="265178"/>
    <lineage>
        <taxon>Bacteria</taxon>
        <taxon>Bacillati</taxon>
        <taxon>Bacillota</taxon>
        <taxon>Erysipelotrichia</taxon>
        <taxon>Erysipelotrichales</taxon>
        <taxon>Erysipelotrichaceae</taxon>
        <taxon>Breznakia</taxon>
    </lineage>
</organism>
<keyword evidence="9" id="KW-1185">Reference proteome</keyword>
<dbReference type="Pfam" id="PF00551">
    <property type="entry name" value="Formyl_trans_N"/>
    <property type="match status" value="1"/>
</dbReference>
<dbReference type="InterPro" id="IPR005794">
    <property type="entry name" value="Fmt"/>
</dbReference>
<proteinExistence type="inferred from homology"/>
<dbReference type="RefSeq" id="WP_307411084.1">
    <property type="nucleotide sequence ID" value="NZ_JAUSUR010000008.1"/>
</dbReference>
<dbReference type="Proteomes" id="UP001230220">
    <property type="component" value="Unassembled WGS sequence"/>
</dbReference>
<comment type="catalytic activity">
    <reaction evidence="5">
        <text>L-methionyl-tRNA(fMet) + (6R)-10-formyltetrahydrofolate = N-formyl-L-methionyl-tRNA(fMet) + (6S)-5,6,7,8-tetrahydrofolate + H(+)</text>
        <dbReference type="Rhea" id="RHEA:24380"/>
        <dbReference type="Rhea" id="RHEA-COMP:9952"/>
        <dbReference type="Rhea" id="RHEA-COMP:9953"/>
        <dbReference type="ChEBI" id="CHEBI:15378"/>
        <dbReference type="ChEBI" id="CHEBI:57453"/>
        <dbReference type="ChEBI" id="CHEBI:78530"/>
        <dbReference type="ChEBI" id="CHEBI:78844"/>
        <dbReference type="ChEBI" id="CHEBI:195366"/>
        <dbReference type="EC" id="2.1.2.9"/>
    </reaction>
</comment>
<keyword evidence="3 5" id="KW-0808">Transferase</keyword>
<accession>A0ABU0E7P6</accession>
<dbReference type="EMBL" id="JAUSUR010000008">
    <property type="protein sequence ID" value="MDQ0362890.1"/>
    <property type="molecule type" value="Genomic_DNA"/>
</dbReference>
<dbReference type="EC" id="2.1.2.9" evidence="2 5"/>
<evidence type="ECO:0000313" key="8">
    <source>
        <dbReference type="EMBL" id="MDQ0362890.1"/>
    </source>
</evidence>
<dbReference type="PANTHER" id="PTHR11138">
    <property type="entry name" value="METHIONYL-TRNA FORMYLTRANSFERASE"/>
    <property type="match status" value="1"/>
</dbReference>
<reference evidence="8 9" key="1">
    <citation type="submission" date="2023-07" db="EMBL/GenBank/DDBJ databases">
        <title>Genomic Encyclopedia of Type Strains, Phase IV (KMG-IV): sequencing the most valuable type-strain genomes for metagenomic binning, comparative biology and taxonomic classification.</title>
        <authorList>
            <person name="Goeker M."/>
        </authorList>
    </citation>
    <scope>NUCLEOTIDE SEQUENCE [LARGE SCALE GENOMIC DNA]</scope>
    <source>
        <strain evidence="8 9">DSM 16784</strain>
    </source>
</reference>
<protein>
    <recommendedName>
        <fullName evidence="2 5">Methionyl-tRNA formyltransferase</fullName>
        <ecNumber evidence="2 5">2.1.2.9</ecNumber>
    </recommendedName>
</protein>
<evidence type="ECO:0000256" key="4">
    <source>
        <dbReference type="ARBA" id="ARBA00022917"/>
    </source>
</evidence>
<dbReference type="CDD" id="cd08646">
    <property type="entry name" value="FMT_core_Met-tRNA-FMT_N"/>
    <property type="match status" value="1"/>
</dbReference>
<feature type="domain" description="Formyl transferase N-terminal" evidence="6">
    <location>
        <begin position="5"/>
        <end position="181"/>
    </location>
</feature>
<sequence length="308" mass="34374">MKSLKIVFMGTPEFACSILQSLIDSRHEVIAVVSQPDKKVGRKQIIQETPTKKLAIEHNIDVIQPIKIREDYDGILAYKPDLIVTCAYGQMIPEALLNAPEYGSLNVHASLLPKLRGGAPIHKSIIYGEEKTGVSIMRMVNKMDAGDYMLQKEVVIDVNDTAGSLYDKLMVIGAQAIIEAIDLLVEGKAVFTKQDEANVSFAYNISKEEEKIDLDKSYKDVYNHIRGLIPWPVGYIYFHDKKLKIHGVKLSEIKRDIPIGELFVEDKQLFLSCHGGVVQLCEVQLEGKKKCSASEFINGNKSRIIGGE</sequence>
<comment type="caution">
    <text evidence="8">The sequence shown here is derived from an EMBL/GenBank/DDBJ whole genome shotgun (WGS) entry which is preliminary data.</text>
</comment>
<dbReference type="InterPro" id="IPR002376">
    <property type="entry name" value="Formyl_transf_N"/>
</dbReference>
<dbReference type="InterPro" id="IPR036477">
    <property type="entry name" value="Formyl_transf_N_sf"/>
</dbReference>
<dbReference type="Gene3D" id="3.40.50.12230">
    <property type="match status" value="1"/>
</dbReference>
<evidence type="ECO:0000256" key="2">
    <source>
        <dbReference type="ARBA" id="ARBA00012261"/>
    </source>
</evidence>
<dbReference type="GO" id="GO:0004479">
    <property type="term" value="F:methionyl-tRNA formyltransferase activity"/>
    <property type="evidence" value="ECO:0007669"/>
    <property type="project" value="UniProtKB-EC"/>
</dbReference>
<dbReference type="HAMAP" id="MF_00182">
    <property type="entry name" value="Formyl_trans"/>
    <property type="match status" value="1"/>
</dbReference>
<feature type="domain" description="Formyl transferase C-terminal" evidence="7">
    <location>
        <begin position="204"/>
        <end position="300"/>
    </location>
</feature>
<evidence type="ECO:0000313" key="9">
    <source>
        <dbReference type="Proteomes" id="UP001230220"/>
    </source>
</evidence>
<evidence type="ECO:0000259" key="6">
    <source>
        <dbReference type="Pfam" id="PF00551"/>
    </source>
</evidence>
<dbReference type="InterPro" id="IPR005793">
    <property type="entry name" value="Formyl_trans_C"/>
</dbReference>
<dbReference type="SUPFAM" id="SSF53328">
    <property type="entry name" value="Formyltransferase"/>
    <property type="match status" value="1"/>
</dbReference>
<dbReference type="Pfam" id="PF02911">
    <property type="entry name" value="Formyl_trans_C"/>
    <property type="match status" value="1"/>
</dbReference>